<evidence type="ECO:0000313" key="5">
    <source>
        <dbReference type="Proteomes" id="UP000286974"/>
    </source>
</evidence>
<dbReference type="InterPro" id="IPR029132">
    <property type="entry name" value="CBAH/NAAA_C"/>
</dbReference>
<dbReference type="Proteomes" id="UP000286974">
    <property type="component" value="Unassembled WGS sequence"/>
</dbReference>
<feature type="domain" description="Choloylglycine hydrolase/NAAA C-terminal" evidence="3">
    <location>
        <begin position="2"/>
        <end position="301"/>
    </location>
</feature>
<dbReference type="InterPro" id="IPR029055">
    <property type="entry name" value="Ntn_hydrolases_N"/>
</dbReference>
<reference evidence="4 5" key="1">
    <citation type="submission" date="2017-11" db="EMBL/GenBank/DDBJ databases">
        <title>Draft Genome Sequence of Lactobacillus curieae NBRC 111893 isolated from Koso, a Japanese sugar-Vegetable Fermented Beverage.</title>
        <authorList>
            <person name="Chiou T.Y."/>
            <person name="Oshima K."/>
            <person name="Suda W."/>
            <person name="Hattori M."/>
            <person name="Takahashi T."/>
        </authorList>
    </citation>
    <scope>NUCLEOTIDE SEQUENCE [LARGE SCALE GENOMIC DNA]</scope>
    <source>
        <strain evidence="4 5">NBRC111893</strain>
    </source>
</reference>
<dbReference type="AlphaFoldDB" id="A0A401FM67"/>
<comment type="caution">
    <text evidence="4">The sequence shown here is derived from an EMBL/GenBank/DDBJ whole genome shotgun (WGS) entry which is preliminary data.</text>
</comment>
<dbReference type="InterPro" id="IPR052193">
    <property type="entry name" value="Peptidase_C59"/>
</dbReference>
<accession>A0A401FM67</accession>
<dbReference type="Pfam" id="PF02275">
    <property type="entry name" value="CBAH"/>
    <property type="match status" value="1"/>
</dbReference>
<evidence type="ECO:0000313" key="4">
    <source>
        <dbReference type="EMBL" id="GAY73474.1"/>
    </source>
</evidence>
<sequence>MCTSLTRQTLDHHFLAGRTMDFPIKGNWHPVLVAAKTYNTPLAGNRPIKYPFIGGGQLIDNRYLLVADGVNNQGLSCAELMFPLKASYHPTPVDHKLNLTPQDFLSWVLAEHRSVADVLTDLNQVAIIGHEWLSGHEVYAFHWLLTDSSGQTVIIEPLNQQLVVITDNIGVLTNSPVYVDHIQNLKHQLHVTTDKFSEWQRASKQLVVNHAVPRPTNTPTTRFVYTAVNKLGTTPSDNPKTAVNFLNQLLSDVAISFEPAMNQHPNFNFTHYISSWDCTALTYQFTDCENKKAMTFSLTDALNNSSQSTHFLV</sequence>
<comment type="similarity">
    <text evidence="1">Belongs to the peptidase C59 family.</text>
</comment>
<dbReference type="SUPFAM" id="SSF56235">
    <property type="entry name" value="N-terminal nucleophile aminohydrolases (Ntn hydrolases)"/>
    <property type="match status" value="1"/>
</dbReference>
<gene>
    <name evidence="4" type="ORF">NBRC111893_1620</name>
</gene>
<evidence type="ECO:0000256" key="2">
    <source>
        <dbReference type="ARBA" id="ARBA00022801"/>
    </source>
</evidence>
<protein>
    <submittedName>
        <fullName evidence="4">Choloylglycine hydrolase</fullName>
    </submittedName>
</protein>
<evidence type="ECO:0000259" key="3">
    <source>
        <dbReference type="Pfam" id="PF02275"/>
    </source>
</evidence>
<dbReference type="OrthoDB" id="9794717at2"/>
<keyword evidence="2 4" id="KW-0378">Hydrolase</keyword>
<proteinExistence type="inferred from homology"/>
<name>A0A401FM67_9LACO</name>
<organism evidence="4 5">
    <name type="scientific">Lentilactobacillus kosonis</name>
    <dbReference type="NCBI Taxonomy" id="2810561"/>
    <lineage>
        <taxon>Bacteria</taxon>
        <taxon>Bacillati</taxon>
        <taxon>Bacillota</taxon>
        <taxon>Bacilli</taxon>
        <taxon>Lactobacillales</taxon>
        <taxon>Lactobacillaceae</taxon>
        <taxon>Lentilactobacillus</taxon>
    </lineage>
</organism>
<dbReference type="GO" id="GO:0016787">
    <property type="term" value="F:hydrolase activity"/>
    <property type="evidence" value="ECO:0007669"/>
    <property type="project" value="UniProtKB-KW"/>
</dbReference>
<evidence type="ECO:0000256" key="1">
    <source>
        <dbReference type="ARBA" id="ARBA00006625"/>
    </source>
</evidence>
<dbReference type="EMBL" id="BEXA01000003">
    <property type="protein sequence ID" value="GAY73474.1"/>
    <property type="molecule type" value="Genomic_DNA"/>
</dbReference>
<dbReference type="RefSeq" id="WP_125008443.1">
    <property type="nucleotide sequence ID" value="NZ_BEXA01000003.1"/>
</dbReference>
<dbReference type="Gene3D" id="3.60.60.10">
    <property type="entry name" value="Penicillin V Acylase, Chain A"/>
    <property type="match status" value="1"/>
</dbReference>
<dbReference type="PANTHER" id="PTHR35527">
    <property type="entry name" value="CHOLOYLGLYCINE HYDROLASE"/>
    <property type="match status" value="1"/>
</dbReference>
<dbReference type="PANTHER" id="PTHR35527:SF2">
    <property type="entry name" value="HYDROLASE"/>
    <property type="match status" value="1"/>
</dbReference>
<keyword evidence="5" id="KW-1185">Reference proteome</keyword>